<accession>T1KI07</accession>
<proteinExistence type="predicted"/>
<reference evidence="3" key="1">
    <citation type="submission" date="2011-08" db="EMBL/GenBank/DDBJ databases">
        <authorList>
            <person name="Rombauts S."/>
        </authorList>
    </citation>
    <scope>NUCLEOTIDE SEQUENCE</scope>
    <source>
        <strain evidence="3">London</strain>
    </source>
</reference>
<evidence type="ECO:0008006" key="4">
    <source>
        <dbReference type="Google" id="ProtNLM"/>
    </source>
</evidence>
<feature type="chain" id="PRO_5004591541" description="CUB domain-containing protein" evidence="1">
    <location>
        <begin position="22"/>
        <end position="340"/>
    </location>
</feature>
<keyword evidence="3" id="KW-1185">Reference proteome</keyword>
<dbReference type="HOGENOM" id="CLU_061269_1_0_1"/>
<organism evidence="2 3">
    <name type="scientific">Tetranychus urticae</name>
    <name type="common">Two-spotted spider mite</name>
    <dbReference type="NCBI Taxonomy" id="32264"/>
    <lineage>
        <taxon>Eukaryota</taxon>
        <taxon>Metazoa</taxon>
        <taxon>Ecdysozoa</taxon>
        <taxon>Arthropoda</taxon>
        <taxon>Chelicerata</taxon>
        <taxon>Arachnida</taxon>
        <taxon>Acari</taxon>
        <taxon>Acariformes</taxon>
        <taxon>Trombidiformes</taxon>
        <taxon>Prostigmata</taxon>
        <taxon>Eleutherengona</taxon>
        <taxon>Raphignathae</taxon>
        <taxon>Tetranychoidea</taxon>
        <taxon>Tetranychidae</taxon>
        <taxon>Tetranychus</taxon>
    </lineage>
</organism>
<dbReference type="AlphaFoldDB" id="T1KI07"/>
<dbReference type="EMBL" id="CAEY01000073">
    <property type="status" value="NOT_ANNOTATED_CDS"/>
    <property type="molecule type" value="Genomic_DNA"/>
</dbReference>
<dbReference type="Proteomes" id="UP000015104">
    <property type="component" value="Unassembled WGS sequence"/>
</dbReference>
<evidence type="ECO:0000313" key="3">
    <source>
        <dbReference type="Proteomes" id="UP000015104"/>
    </source>
</evidence>
<reference evidence="2" key="2">
    <citation type="submission" date="2015-06" db="UniProtKB">
        <authorList>
            <consortium name="EnsemblMetazoa"/>
        </authorList>
    </citation>
    <scope>IDENTIFICATION</scope>
</reference>
<protein>
    <recommendedName>
        <fullName evidence="4">CUB domain-containing protein</fullName>
    </recommendedName>
</protein>
<name>T1KI07_TETUR</name>
<dbReference type="EnsemblMetazoa" id="tetur11g06368.1">
    <property type="protein sequence ID" value="tetur11g06368.1"/>
    <property type="gene ID" value="tetur11g06368"/>
</dbReference>
<keyword evidence="1" id="KW-0732">Signal</keyword>
<feature type="signal peptide" evidence="1">
    <location>
        <begin position="1"/>
        <end position="21"/>
    </location>
</feature>
<sequence length="340" mass="38146">MDKLKQIYLFIVIISIPTSQSSTNCNDNCLTTTYYLSTDGTNECPSEEQCAARVSFKPSQVNGENYLTIDLVGYKVNMESVSLLLTADGIENVYSCKMISILGDTDASVTIEGKAFRNGSSVYLDGNLLCSWTMSIKDQVWPHFKGQPIDLISDDKFSIVLERNDISLIVSPLTDQLTISRMKFLKCCHRVYGNDQYQLVVVPTRHSTTLQIQSIRLKPIVFTLNLVSPNGELIFDCFPQSNLLMAYAKIDRVLYSMADQLLSQRVNPPFICSWSLPLTFKGSTGLNYQVTEQVYGAKIYADSQIVYSNDYIQLTSFSFQSISPSSTLIFVTLFIVNNII</sequence>
<evidence type="ECO:0000313" key="2">
    <source>
        <dbReference type="EnsemblMetazoa" id="tetur11g06368.1"/>
    </source>
</evidence>
<evidence type="ECO:0000256" key="1">
    <source>
        <dbReference type="SAM" id="SignalP"/>
    </source>
</evidence>